<dbReference type="Pfam" id="PF03190">
    <property type="entry name" value="Thioredox_DsbH"/>
    <property type="match status" value="1"/>
</dbReference>
<dbReference type="KEGG" id="hrr:HZS55_03230"/>
<dbReference type="Proteomes" id="UP000509667">
    <property type="component" value="Chromosome"/>
</dbReference>
<dbReference type="Gene3D" id="1.50.10.10">
    <property type="match status" value="1"/>
</dbReference>
<dbReference type="InterPro" id="IPR024705">
    <property type="entry name" value="Ssp411"/>
</dbReference>
<reference evidence="3 4" key="1">
    <citation type="submission" date="2020-07" db="EMBL/GenBank/DDBJ databases">
        <title>Halosimplex pelagicum sp. nov. and Halosimplex rubrum sp. nov., isolated from salted brown alga Laminaria, and emended description of the genus Halosimplex.</title>
        <authorList>
            <person name="Cui H."/>
        </authorList>
    </citation>
    <scope>NUCLEOTIDE SEQUENCE [LARGE SCALE GENOMIC DNA]</scope>
    <source>
        <strain evidence="3 4">R27</strain>
    </source>
</reference>
<evidence type="ECO:0000256" key="1">
    <source>
        <dbReference type="SAM" id="MobiDB-lite"/>
    </source>
</evidence>
<dbReference type="InterPro" id="IPR008928">
    <property type="entry name" value="6-hairpin_glycosidase_sf"/>
</dbReference>
<name>A0A7D5T4V3_9EURY</name>
<protein>
    <submittedName>
        <fullName evidence="3">Thioredoxin domain-containing protein</fullName>
    </submittedName>
</protein>
<dbReference type="PANTHER" id="PTHR42899">
    <property type="entry name" value="SPERMATOGENESIS-ASSOCIATED PROTEIN 20"/>
    <property type="match status" value="1"/>
</dbReference>
<evidence type="ECO:0000259" key="2">
    <source>
        <dbReference type="PROSITE" id="PS51352"/>
    </source>
</evidence>
<evidence type="ECO:0000313" key="4">
    <source>
        <dbReference type="Proteomes" id="UP000509667"/>
    </source>
</evidence>
<dbReference type="InterPro" id="IPR012341">
    <property type="entry name" value="6hp_glycosidase-like_sf"/>
</dbReference>
<dbReference type="OrthoDB" id="202131at2157"/>
<dbReference type="PANTHER" id="PTHR42899:SF1">
    <property type="entry name" value="SPERMATOGENESIS-ASSOCIATED PROTEIN 20"/>
    <property type="match status" value="1"/>
</dbReference>
<accession>A0A7D5T4V3</accession>
<dbReference type="SUPFAM" id="SSF52833">
    <property type="entry name" value="Thioredoxin-like"/>
    <property type="match status" value="1"/>
</dbReference>
<dbReference type="SUPFAM" id="SSF48208">
    <property type="entry name" value="Six-hairpin glycosidases"/>
    <property type="match status" value="1"/>
</dbReference>
<dbReference type="EMBL" id="CP058910">
    <property type="protein sequence ID" value="QLH76375.1"/>
    <property type="molecule type" value="Genomic_DNA"/>
</dbReference>
<sequence>MDDSADATKVEWREWGDEAFATAERAGKPVLLSLWAPWSEDCREMDETTYSEPRIAANVNDGFVPVRVNVDRRPRVRDRYNMGGFPSTVFATPDGEVITGATFLGVDGFREILDAVRRTWDGKGADAGSIPRQLGDADPPAGELSARVEEHMVEQLLAAYDEEFGGWGTDVKFPLPRTIEFALVRARDQATRTLEAVRTRLFDTYDGGFYRFSHNRNWGSPQREKLVDENAALVRAFAHGYRYTGEDAYRETAEDTVEYLTTDLWTGDAFAASQGGNDAYYRQEATEREDSAAPPVDGTVFAGHNGVAVDGLLTLAAYTDDERARRYAERARDHVLAELVGEDGSVVHFGDPETGEVGEAGLLPSQARVLSGLTTSASVLGEPGSMTAVADYALDHLQGEAGAFRDGPSEGAGLLDRPLYPLDTNVDVADALVETWLLTDDDRYREAAEAALSAFAGATDRMGVEVATYASAVARLRDPRLVAVGTDAGSDLHRAALRLADHETVVAPADDRADDGEAVVLADGDADERASTPDELESVLTESRP</sequence>
<dbReference type="PROSITE" id="PS51352">
    <property type="entry name" value="THIOREDOXIN_2"/>
    <property type="match status" value="1"/>
</dbReference>
<proteinExistence type="predicted"/>
<feature type="domain" description="Thioredoxin" evidence="2">
    <location>
        <begin position="1"/>
        <end position="118"/>
    </location>
</feature>
<keyword evidence="4" id="KW-1185">Reference proteome</keyword>
<evidence type="ECO:0000313" key="3">
    <source>
        <dbReference type="EMBL" id="QLH76375.1"/>
    </source>
</evidence>
<dbReference type="GO" id="GO:0005975">
    <property type="term" value="P:carbohydrate metabolic process"/>
    <property type="evidence" value="ECO:0007669"/>
    <property type="project" value="InterPro"/>
</dbReference>
<dbReference type="InterPro" id="IPR013766">
    <property type="entry name" value="Thioredoxin_domain"/>
</dbReference>
<organism evidence="3 4">
    <name type="scientific">Halosimplex rubrum</name>
    <dbReference type="NCBI Taxonomy" id="869889"/>
    <lineage>
        <taxon>Archaea</taxon>
        <taxon>Methanobacteriati</taxon>
        <taxon>Methanobacteriota</taxon>
        <taxon>Stenosarchaea group</taxon>
        <taxon>Halobacteria</taxon>
        <taxon>Halobacteriales</taxon>
        <taxon>Haloarculaceae</taxon>
        <taxon>Halosimplex</taxon>
    </lineage>
</organism>
<dbReference type="Gene3D" id="3.40.30.10">
    <property type="entry name" value="Glutaredoxin"/>
    <property type="match status" value="1"/>
</dbReference>
<gene>
    <name evidence="3" type="ORF">HZS55_03230</name>
</gene>
<dbReference type="RefSeq" id="WP_179910315.1">
    <property type="nucleotide sequence ID" value="NZ_CP058910.1"/>
</dbReference>
<feature type="region of interest" description="Disordered" evidence="1">
    <location>
        <begin position="523"/>
        <end position="545"/>
    </location>
</feature>
<dbReference type="AlphaFoldDB" id="A0A7D5T4V3"/>
<dbReference type="InterPro" id="IPR004879">
    <property type="entry name" value="Ssp411-like_TRX"/>
</dbReference>
<dbReference type="PIRSF" id="PIRSF006402">
    <property type="entry name" value="UCP006402_thioredoxin"/>
    <property type="match status" value="1"/>
</dbReference>
<dbReference type="GeneID" id="56076843"/>
<dbReference type="InterPro" id="IPR036249">
    <property type="entry name" value="Thioredoxin-like_sf"/>
</dbReference>